<dbReference type="STRING" id="50990.A0A4Y7PZ63"/>
<sequence>MGDAETSLEDLLRTNYVPTDIQRSSVRGLVDKNKSKLSDLGADIDRLRLGLAQLRRSRRAILADIERYEVLLSSARRVMNIPELIGEIFLHYIYIFGVFDSGEWRHLHYSWRDTPLALSHVCRIWRRVALTTPELWSAFEVTGYRRSAVPINICLSRSKSSPLSFGIELGYLGRSSHDIAALSIHQNRWRHVYINSIGHGHGSGSIQNFLSSVSDTCPMLEKLHLSATHNFIETNFFAPNLTQLELKGCLLTNDQLSFPSLREIIIRDTWYNASLDYCLSMCRRHLTLEKAVFHISSARMMTRYEDIVVLPSLKDLHLSVTSNCIREPADASHLLMTIRAPALKRLHIQSIDEPIATMSTLEAVLPFLKGSNAPIASLHLHGNYSNMDSVVEFLEHLPHLQELGLSSRHLNPDDLLTHLQKPMVKHTSTILCAPELAVIGPLRPTPTLALMVDFILSRSSNGISGLREVVVDSESRETVDDLRSHPGISERIKDGLKVIKRSIQ</sequence>
<protein>
    <submittedName>
        <fullName evidence="1">Uncharacterized protein</fullName>
    </submittedName>
</protein>
<dbReference type="SUPFAM" id="SSF52047">
    <property type="entry name" value="RNI-like"/>
    <property type="match status" value="1"/>
</dbReference>
<reference evidence="1 2" key="1">
    <citation type="submission" date="2018-06" db="EMBL/GenBank/DDBJ databases">
        <title>A transcriptomic atlas of mushroom development highlights an independent origin of complex multicellularity.</title>
        <authorList>
            <consortium name="DOE Joint Genome Institute"/>
            <person name="Krizsan K."/>
            <person name="Almasi E."/>
            <person name="Merenyi Z."/>
            <person name="Sahu N."/>
            <person name="Viragh M."/>
            <person name="Koszo T."/>
            <person name="Mondo S."/>
            <person name="Kiss B."/>
            <person name="Balint B."/>
            <person name="Kues U."/>
            <person name="Barry K."/>
            <person name="Hegedus J.C."/>
            <person name="Henrissat B."/>
            <person name="Johnson J."/>
            <person name="Lipzen A."/>
            <person name="Ohm R."/>
            <person name="Nagy I."/>
            <person name="Pangilinan J."/>
            <person name="Yan J."/>
            <person name="Xiong Y."/>
            <person name="Grigoriev I.V."/>
            <person name="Hibbett D.S."/>
            <person name="Nagy L.G."/>
        </authorList>
    </citation>
    <scope>NUCLEOTIDE SEQUENCE [LARGE SCALE GENOMIC DNA]</scope>
    <source>
        <strain evidence="1 2">SZMC22713</strain>
    </source>
</reference>
<organism evidence="1 2">
    <name type="scientific">Rickenella mellea</name>
    <dbReference type="NCBI Taxonomy" id="50990"/>
    <lineage>
        <taxon>Eukaryota</taxon>
        <taxon>Fungi</taxon>
        <taxon>Dikarya</taxon>
        <taxon>Basidiomycota</taxon>
        <taxon>Agaricomycotina</taxon>
        <taxon>Agaricomycetes</taxon>
        <taxon>Hymenochaetales</taxon>
        <taxon>Rickenellaceae</taxon>
        <taxon>Rickenella</taxon>
    </lineage>
</organism>
<dbReference type="AlphaFoldDB" id="A0A4Y7PZ63"/>
<dbReference type="OrthoDB" id="3063971at2759"/>
<dbReference type="Proteomes" id="UP000294933">
    <property type="component" value="Unassembled WGS sequence"/>
</dbReference>
<proteinExistence type="predicted"/>
<gene>
    <name evidence="1" type="ORF">BD410DRAFT_790667</name>
</gene>
<dbReference type="Gene3D" id="3.80.10.10">
    <property type="entry name" value="Ribonuclease Inhibitor"/>
    <property type="match status" value="1"/>
</dbReference>
<dbReference type="InterPro" id="IPR032675">
    <property type="entry name" value="LRR_dom_sf"/>
</dbReference>
<dbReference type="EMBL" id="ML170186">
    <property type="protein sequence ID" value="TDL20694.1"/>
    <property type="molecule type" value="Genomic_DNA"/>
</dbReference>
<evidence type="ECO:0000313" key="2">
    <source>
        <dbReference type="Proteomes" id="UP000294933"/>
    </source>
</evidence>
<accession>A0A4Y7PZ63</accession>
<name>A0A4Y7PZ63_9AGAM</name>
<dbReference type="VEuPathDB" id="FungiDB:BD410DRAFT_790667"/>
<evidence type="ECO:0000313" key="1">
    <source>
        <dbReference type="EMBL" id="TDL20694.1"/>
    </source>
</evidence>
<keyword evidence="2" id="KW-1185">Reference proteome</keyword>